<accession>A0A841HUS8</accession>
<proteinExistence type="predicted"/>
<comment type="caution">
    <text evidence="3">The sequence shown here is derived from an EMBL/GenBank/DDBJ whole genome shotgun (WGS) entry which is preliminary data.</text>
</comment>
<gene>
    <name evidence="3" type="ORF">HNR42_000088</name>
</gene>
<evidence type="ECO:0000313" key="4">
    <source>
        <dbReference type="Proteomes" id="UP000569951"/>
    </source>
</evidence>
<dbReference type="GO" id="GO:0008270">
    <property type="term" value="F:zinc ion binding"/>
    <property type="evidence" value="ECO:0007669"/>
    <property type="project" value="UniProtKB-KW"/>
</dbReference>
<dbReference type="Pfam" id="PF04434">
    <property type="entry name" value="SWIM"/>
    <property type="match status" value="1"/>
</dbReference>
<keyword evidence="4" id="KW-1185">Reference proteome</keyword>
<evidence type="ECO:0000313" key="3">
    <source>
        <dbReference type="EMBL" id="MBB6096676.1"/>
    </source>
</evidence>
<dbReference type="AlphaFoldDB" id="A0A841HUS8"/>
<organism evidence="3 4">
    <name type="scientific">Deinobacterium chartae</name>
    <dbReference type="NCBI Taxonomy" id="521158"/>
    <lineage>
        <taxon>Bacteria</taxon>
        <taxon>Thermotogati</taxon>
        <taxon>Deinococcota</taxon>
        <taxon>Deinococci</taxon>
        <taxon>Deinococcales</taxon>
        <taxon>Deinococcaceae</taxon>
        <taxon>Deinobacterium</taxon>
    </lineage>
</organism>
<evidence type="ECO:0000256" key="1">
    <source>
        <dbReference type="PROSITE-ProRule" id="PRU00325"/>
    </source>
</evidence>
<feature type="domain" description="SWIM-type" evidence="2">
    <location>
        <begin position="57"/>
        <end position="92"/>
    </location>
</feature>
<name>A0A841HUS8_9DEIO</name>
<keyword evidence="1" id="KW-0479">Metal-binding</keyword>
<dbReference type="PROSITE" id="PS50966">
    <property type="entry name" value="ZF_SWIM"/>
    <property type="match status" value="1"/>
</dbReference>
<keyword evidence="1" id="KW-0862">Zinc</keyword>
<dbReference type="RefSeq" id="WP_183983385.1">
    <property type="nucleotide sequence ID" value="NZ_JACHHG010000001.1"/>
</dbReference>
<dbReference type="Proteomes" id="UP000569951">
    <property type="component" value="Unassembled WGS sequence"/>
</dbReference>
<sequence length="437" mass="47103">MESTLLTWTPDAILALAPDPASAKAGRGLAGSSKWRNTGYRDSVAWGECQGSGAEAYRTAVDFQSAAPAYKCSCPSRKIPCKHALGLMLMLGSLEVGTPPEWAQAWLNGRAARAAPRDPARAPDPEARAKRMAARERKVTQGLEDLALWLEDLVRGGLAAAQSRPASSWEERAARLIDAQAPGAARLVRALGEAAVSGEGWQARQLDLLGRLYLLSAGYPRQETLDPALRAALRAAVGWTQDADEVRAVPGLRDRWQVQGVRSEFDENLSVRRTWLRGARGHDALILEFAHPSQPLPPALPLGSAFDAELHFFPGAFPRALRPDPASFEFAPALLGHAEVERALETYAAALARNPWLETLALSLTAAVPVGTAERPLLADLRGQALPLHPLHADFERLRALGGGQPLEVCGEWDGQLFVPLAARAEEGWVPLGRSRA</sequence>
<evidence type="ECO:0000259" key="2">
    <source>
        <dbReference type="PROSITE" id="PS50966"/>
    </source>
</evidence>
<reference evidence="3 4" key="1">
    <citation type="submission" date="2020-08" db="EMBL/GenBank/DDBJ databases">
        <title>Genomic Encyclopedia of Type Strains, Phase IV (KMG-IV): sequencing the most valuable type-strain genomes for metagenomic binning, comparative biology and taxonomic classification.</title>
        <authorList>
            <person name="Goeker M."/>
        </authorList>
    </citation>
    <scope>NUCLEOTIDE SEQUENCE [LARGE SCALE GENOMIC DNA]</scope>
    <source>
        <strain evidence="3 4">DSM 21458</strain>
    </source>
</reference>
<keyword evidence="1" id="KW-0863">Zinc-finger</keyword>
<protein>
    <recommendedName>
        <fullName evidence="2">SWIM-type domain-containing protein</fullName>
    </recommendedName>
</protein>
<dbReference type="EMBL" id="JACHHG010000001">
    <property type="protein sequence ID" value="MBB6096676.1"/>
    <property type="molecule type" value="Genomic_DNA"/>
</dbReference>
<dbReference type="InterPro" id="IPR007527">
    <property type="entry name" value="Znf_SWIM"/>
</dbReference>